<reference evidence="1 2" key="1">
    <citation type="submission" date="2017-02" db="EMBL/GenBank/DDBJ databases">
        <authorList>
            <person name="Jeong S."/>
        </authorList>
    </citation>
    <scope>NUCLEOTIDE SEQUENCE [LARGE SCALE GENOMIC DNA]</scope>
    <source>
        <strain evidence="1 2">RMAR6-6</strain>
    </source>
</reference>
<sequence>MTLIITIRNESRPGKDGTRSFSIAECEGLSAAKSKGGVIHELARLLQEAGHNREAPVIVQRDGVTVFGERPLREWADYMLYEPDGGPMRLIKWNYEAQAKLKAERTAKAEKSAVKEAAA</sequence>
<protein>
    <submittedName>
        <fullName evidence="1">Uncharacterized protein</fullName>
    </submittedName>
</protein>
<dbReference type="Proteomes" id="UP000188174">
    <property type="component" value="Chromosome"/>
</dbReference>
<organism evidence="1 2">
    <name type="scientific">Roseibium algicola</name>
    <dbReference type="NCBI Taxonomy" id="2857014"/>
    <lineage>
        <taxon>Bacteria</taxon>
        <taxon>Pseudomonadati</taxon>
        <taxon>Pseudomonadota</taxon>
        <taxon>Alphaproteobacteria</taxon>
        <taxon>Hyphomicrobiales</taxon>
        <taxon>Stappiaceae</taxon>
        <taxon>Roseibium</taxon>
    </lineage>
</organism>
<gene>
    <name evidence="1" type="ORF">B0E33_01595</name>
</gene>
<proteinExistence type="predicted"/>
<accession>A0ABN4WU83</accession>
<dbReference type="RefSeq" id="WP_077290236.1">
    <property type="nucleotide sequence ID" value="NZ_CP019630.1"/>
</dbReference>
<dbReference type="EMBL" id="CP019630">
    <property type="protein sequence ID" value="AQQ02446.1"/>
    <property type="molecule type" value="Genomic_DNA"/>
</dbReference>
<name>A0ABN4WU83_9HYPH</name>
<evidence type="ECO:0000313" key="1">
    <source>
        <dbReference type="EMBL" id="AQQ02446.1"/>
    </source>
</evidence>
<evidence type="ECO:0000313" key="2">
    <source>
        <dbReference type="Proteomes" id="UP000188174"/>
    </source>
</evidence>
<keyword evidence="2" id="KW-1185">Reference proteome</keyword>